<comment type="catalytic activity">
    <reaction evidence="1">
        <text>S-ubiquitinyl-[E2 ubiquitin-conjugating enzyme]-L-cysteine + [acceptor protein]-L-lysine = [E2 ubiquitin-conjugating enzyme]-L-cysteine + N(6)-ubiquitinyl-[acceptor protein]-L-lysine.</text>
        <dbReference type="EC" id="2.3.2.26"/>
    </reaction>
</comment>
<dbReference type="InterPro" id="IPR035983">
    <property type="entry name" value="Hect_E3_ubiquitin_ligase"/>
</dbReference>
<keyword evidence="9" id="KW-1185">Reference proteome</keyword>
<keyword evidence="4" id="KW-0808">Transferase</keyword>
<evidence type="ECO:0000256" key="2">
    <source>
        <dbReference type="ARBA" id="ARBA00004906"/>
    </source>
</evidence>
<sequence length="124" mass="14094">SSLPPSLLLFPSCEASEFGEVKLYDVVPNGRHVPVTDENKMEYIQKIAQFRLTNAIKKQTEAFLSGLHDLVPKDLVAIFTPSELELLSCGLPSIDLDNLKSHTELHHWKTSDKEIQWFWEVCSL</sequence>
<dbReference type="OrthoDB" id="8068875at2759"/>
<dbReference type="Gene3D" id="3.90.1750.10">
    <property type="entry name" value="Hect, E3 ligase catalytic domains"/>
    <property type="match status" value="1"/>
</dbReference>
<dbReference type="EC" id="2.3.2.26" evidence="3"/>
<dbReference type="SUPFAM" id="SSF56204">
    <property type="entry name" value="Hect, E3 ligase catalytic domain"/>
    <property type="match status" value="1"/>
</dbReference>
<dbReference type="PROSITE" id="PS50237">
    <property type="entry name" value="HECT"/>
    <property type="match status" value="1"/>
</dbReference>
<dbReference type="PANTHER" id="PTHR11254:SF67">
    <property type="entry name" value="E3 UBIQUITIN-PROTEIN LIGASE HUWE1"/>
    <property type="match status" value="1"/>
</dbReference>
<dbReference type="GO" id="GO:0061630">
    <property type="term" value="F:ubiquitin protein ligase activity"/>
    <property type="evidence" value="ECO:0007669"/>
    <property type="project" value="UniProtKB-EC"/>
</dbReference>
<reference evidence="8 9" key="1">
    <citation type="journal article" date="2014" name="Mol. Plant">
        <title>Chromosome Scale Genome Assembly and Transcriptome Profiling of Nannochloropsis gaditana in Nitrogen Depletion.</title>
        <authorList>
            <person name="Corteggiani Carpinelli E."/>
            <person name="Telatin A."/>
            <person name="Vitulo N."/>
            <person name="Forcato C."/>
            <person name="D'Angelo M."/>
            <person name="Schiavon R."/>
            <person name="Vezzi A."/>
            <person name="Giacometti G.M."/>
            <person name="Morosinotto T."/>
            <person name="Valle G."/>
        </authorList>
    </citation>
    <scope>NUCLEOTIDE SEQUENCE [LARGE SCALE GENOMIC DNA]</scope>
    <source>
        <strain evidence="8 9">B-31</strain>
    </source>
</reference>
<name>W7TW98_9STRA</name>
<dbReference type="GO" id="GO:0000209">
    <property type="term" value="P:protein polyubiquitination"/>
    <property type="evidence" value="ECO:0007669"/>
    <property type="project" value="TreeGrafter"/>
</dbReference>
<proteinExistence type="predicted"/>
<dbReference type="PANTHER" id="PTHR11254">
    <property type="entry name" value="HECT DOMAIN UBIQUITIN-PROTEIN LIGASE"/>
    <property type="match status" value="1"/>
</dbReference>
<evidence type="ECO:0000256" key="6">
    <source>
        <dbReference type="PROSITE-ProRule" id="PRU00104"/>
    </source>
</evidence>
<dbReference type="InterPro" id="IPR050409">
    <property type="entry name" value="E3_ubiq-protein_ligase"/>
</dbReference>
<feature type="non-terminal residue" evidence="8">
    <location>
        <position position="1"/>
    </location>
</feature>
<dbReference type="Gene3D" id="3.30.2160.10">
    <property type="entry name" value="Hect, E3 ligase catalytic domain"/>
    <property type="match status" value="1"/>
</dbReference>
<comment type="caution">
    <text evidence="8">The sequence shown here is derived from an EMBL/GenBank/DDBJ whole genome shotgun (WGS) entry which is preliminary data.</text>
</comment>
<evidence type="ECO:0000256" key="5">
    <source>
        <dbReference type="ARBA" id="ARBA00022786"/>
    </source>
</evidence>
<organism evidence="8 9">
    <name type="scientific">Nannochloropsis gaditana</name>
    <dbReference type="NCBI Taxonomy" id="72520"/>
    <lineage>
        <taxon>Eukaryota</taxon>
        <taxon>Sar</taxon>
        <taxon>Stramenopiles</taxon>
        <taxon>Ochrophyta</taxon>
        <taxon>Eustigmatophyceae</taxon>
        <taxon>Eustigmatales</taxon>
        <taxon>Monodopsidaceae</taxon>
        <taxon>Nannochloropsis</taxon>
    </lineage>
</organism>
<dbReference type="InterPro" id="IPR000569">
    <property type="entry name" value="HECT_dom"/>
</dbReference>
<dbReference type="Pfam" id="PF00632">
    <property type="entry name" value="HECT"/>
    <property type="match status" value="1"/>
</dbReference>
<feature type="domain" description="HECT" evidence="7">
    <location>
        <begin position="14"/>
        <end position="124"/>
    </location>
</feature>
<comment type="caution">
    <text evidence="6">Lacks conserved residue(s) required for the propagation of feature annotation.</text>
</comment>
<evidence type="ECO:0000313" key="9">
    <source>
        <dbReference type="Proteomes" id="UP000019335"/>
    </source>
</evidence>
<protein>
    <recommendedName>
        <fullName evidence="3">HECT-type E3 ubiquitin transferase</fullName>
        <ecNumber evidence="3">2.3.2.26</ecNumber>
    </recommendedName>
</protein>
<evidence type="ECO:0000256" key="3">
    <source>
        <dbReference type="ARBA" id="ARBA00012485"/>
    </source>
</evidence>
<comment type="pathway">
    <text evidence="2">Protein modification; protein ubiquitination.</text>
</comment>
<feature type="non-terminal residue" evidence="8">
    <location>
        <position position="124"/>
    </location>
</feature>
<gene>
    <name evidence="8" type="ORF">Naga_102545g1</name>
</gene>
<dbReference type="Proteomes" id="UP000019335">
    <property type="component" value="Chromosome 6"/>
</dbReference>
<evidence type="ECO:0000313" key="8">
    <source>
        <dbReference type="EMBL" id="EWM27813.1"/>
    </source>
</evidence>
<dbReference type="Gene3D" id="3.30.2410.10">
    <property type="entry name" value="Hect, E3 ligase catalytic domain"/>
    <property type="match status" value="1"/>
</dbReference>
<dbReference type="GO" id="GO:0005737">
    <property type="term" value="C:cytoplasm"/>
    <property type="evidence" value="ECO:0007669"/>
    <property type="project" value="TreeGrafter"/>
</dbReference>
<evidence type="ECO:0000256" key="1">
    <source>
        <dbReference type="ARBA" id="ARBA00000885"/>
    </source>
</evidence>
<evidence type="ECO:0000259" key="7">
    <source>
        <dbReference type="PROSITE" id="PS50237"/>
    </source>
</evidence>
<evidence type="ECO:0000256" key="4">
    <source>
        <dbReference type="ARBA" id="ARBA00022679"/>
    </source>
</evidence>
<dbReference type="EMBL" id="AZIL01000392">
    <property type="protein sequence ID" value="EWM27813.1"/>
    <property type="molecule type" value="Genomic_DNA"/>
</dbReference>
<dbReference type="AlphaFoldDB" id="W7TW98"/>
<accession>W7TW98</accession>
<keyword evidence="5 6" id="KW-0833">Ubl conjugation pathway</keyword>
<dbReference type="GO" id="GO:0006511">
    <property type="term" value="P:ubiquitin-dependent protein catabolic process"/>
    <property type="evidence" value="ECO:0007669"/>
    <property type="project" value="TreeGrafter"/>
</dbReference>